<dbReference type="CDD" id="cd06142">
    <property type="entry name" value="RNaseD_exo"/>
    <property type="match status" value="1"/>
</dbReference>
<dbReference type="RefSeq" id="WP_090365520.1">
    <property type="nucleotide sequence ID" value="NZ_FNEM01000009.1"/>
</dbReference>
<dbReference type="Gene3D" id="1.10.150.80">
    <property type="entry name" value="HRDC domain"/>
    <property type="match status" value="2"/>
</dbReference>
<dbReference type="GO" id="GO:0042780">
    <property type="term" value="P:tRNA 3'-end processing"/>
    <property type="evidence" value="ECO:0007669"/>
    <property type="project" value="UniProtKB-UniRule"/>
</dbReference>
<dbReference type="NCBIfam" id="TIGR01388">
    <property type="entry name" value="rnd"/>
    <property type="match status" value="1"/>
</dbReference>
<dbReference type="AlphaFoldDB" id="A0A1G8UQL8"/>
<evidence type="ECO:0000256" key="3">
    <source>
        <dbReference type="ARBA" id="ARBA00022722"/>
    </source>
</evidence>
<organism evidence="8 9">
    <name type="scientific">Ferrimonas sediminum</name>
    <dbReference type="NCBI Taxonomy" id="718193"/>
    <lineage>
        <taxon>Bacteria</taxon>
        <taxon>Pseudomonadati</taxon>
        <taxon>Pseudomonadota</taxon>
        <taxon>Gammaproteobacteria</taxon>
        <taxon>Alteromonadales</taxon>
        <taxon>Ferrimonadaceae</taxon>
        <taxon>Ferrimonas</taxon>
    </lineage>
</organism>
<comment type="cofactor">
    <cofactor evidence="6">
        <name>a divalent metal cation</name>
        <dbReference type="ChEBI" id="CHEBI:60240"/>
    </cofactor>
</comment>
<keyword evidence="1 6" id="KW-0963">Cytoplasm</keyword>
<keyword evidence="5 6" id="KW-0269">Exonuclease</keyword>
<dbReference type="GO" id="GO:0005737">
    <property type="term" value="C:cytoplasm"/>
    <property type="evidence" value="ECO:0007669"/>
    <property type="project" value="UniProtKB-SubCell"/>
</dbReference>
<evidence type="ECO:0000256" key="4">
    <source>
        <dbReference type="ARBA" id="ARBA00022801"/>
    </source>
</evidence>
<dbReference type="PANTHER" id="PTHR47649:SF1">
    <property type="entry name" value="RIBONUCLEASE D"/>
    <property type="match status" value="1"/>
</dbReference>
<evidence type="ECO:0000259" key="7">
    <source>
        <dbReference type="PROSITE" id="PS50967"/>
    </source>
</evidence>
<evidence type="ECO:0000256" key="1">
    <source>
        <dbReference type="ARBA" id="ARBA00022490"/>
    </source>
</evidence>
<dbReference type="PANTHER" id="PTHR47649">
    <property type="entry name" value="RIBONUCLEASE D"/>
    <property type="match status" value="1"/>
</dbReference>
<proteinExistence type="inferred from homology"/>
<dbReference type="SMART" id="SM00341">
    <property type="entry name" value="HRDC"/>
    <property type="match status" value="1"/>
</dbReference>
<feature type="domain" description="HRDC" evidence="7">
    <location>
        <begin position="213"/>
        <end position="293"/>
    </location>
</feature>
<dbReference type="SUPFAM" id="SSF53098">
    <property type="entry name" value="Ribonuclease H-like"/>
    <property type="match status" value="1"/>
</dbReference>
<dbReference type="InterPro" id="IPR006292">
    <property type="entry name" value="RNase_D"/>
</dbReference>
<dbReference type="HAMAP" id="MF_01899">
    <property type="entry name" value="RNase_D"/>
    <property type="match status" value="1"/>
</dbReference>
<keyword evidence="4 6" id="KW-0378">Hydrolase</keyword>
<dbReference type="SUPFAM" id="SSF47819">
    <property type="entry name" value="HRDC-like"/>
    <property type="match status" value="2"/>
</dbReference>
<sequence>MSEFSWQWIDTDEQLAQVCAQCRQADAVALDTEFVRTRTLYAQLGLIQIYDGTTLALVDPLAISDLSPFWELLADESVVKVLHSCSEDLEIFAQQGRVQPKPLFDTQIAGVLLNRGVAMGYGKMVSAYLEIELDKGEARTDWLARPLRDKQLQYAAADVYYLLTIYRTMASEIADAQRLSWLLEEGERITEGRLLPVNPDTAYLKVKNAYQLGPEQLAILRSLAAWRLQVAQQRDLALNFVIKDAALLQLAKRAPRSMGYLTQLDCLTERDVQRHGRAILKAIANADVDNPPEPVDPLSADPAFRDAAKRVRKVLIEVCEQHQVAQELMASKKLVHQYLKWRLGASSEQPVVTRGWRGELASEKLAALSV</sequence>
<evidence type="ECO:0000313" key="9">
    <source>
        <dbReference type="Proteomes" id="UP000199527"/>
    </source>
</evidence>
<dbReference type="EMBL" id="FNEM01000009">
    <property type="protein sequence ID" value="SDJ55270.1"/>
    <property type="molecule type" value="Genomic_DNA"/>
</dbReference>
<gene>
    <name evidence="6" type="primary">rnd</name>
    <name evidence="8" type="ORF">SAMN04488540_109146</name>
</gene>
<name>A0A1G8UQL8_9GAMM</name>
<dbReference type="EC" id="3.1.13.5" evidence="6"/>
<comment type="catalytic activity">
    <reaction evidence="6">
        <text>Exonucleolytic cleavage that removes extra residues from the 3'-terminus of tRNA to produce 5'-mononucleotides.</text>
        <dbReference type="EC" id="3.1.13.5"/>
    </reaction>
</comment>
<dbReference type="Gene3D" id="3.30.420.10">
    <property type="entry name" value="Ribonuclease H-like superfamily/Ribonuclease H"/>
    <property type="match status" value="1"/>
</dbReference>
<dbReference type="Pfam" id="PF21293">
    <property type="entry name" value="RNAseD_HRDC_C"/>
    <property type="match status" value="1"/>
</dbReference>
<accession>A0A1G8UQL8</accession>
<dbReference type="GO" id="GO:0000166">
    <property type="term" value="F:nucleotide binding"/>
    <property type="evidence" value="ECO:0007669"/>
    <property type="project" value="InterPro"/>
</dbReference>
<dbReference type="SMART" id="SM00474">
    <property type="entry name" value="35EXOc"/>
    <property type="match status" value="1"/>
</dbReference>
<evidence type="ECO:0000313" key="8">
    <source>
        <dbReference type="EMBL" id="SDJ55270.1"/>
    </source>
</evidence>
<dbReference type="GO" id="GO:0003676">
    <property type="term" value="F:nucleic acid binding"/>
    <property type="evidence" value="ECO:0007669"/>
    <property type="project" value="InterPro"/>
</dbReference>
<evidence type="ECO:0000256" key="2">
    <source>
        <dbReference type="ARBA" id="ARBA00022694"/>
    </source>
</evidence>
<evidence type="ECO:0000256" key="5">
    <source>
        <dbReference type="ARBA" id="ARBA00022839"/>
    </source>
</evidence>
<dbReference type="InterPro" id="IPR048579">
    <property type="entry name" value="RNAseD_HRDC_C"/>
</dbReference>
<dbReference type="Pfam" id="PF00570">
    <property type="entry name" value="HRDC"/>
    <property type="match status" value="1"/>
</dbReference>
<dbReference type="InterPro" id="IPR044876">
    <property type="entry name" value="HRDC_dom_sf"/>
</dbReference>
<dbReference type="InterPro" id="IPR012337">
    <property type="entry name" value="RNaseH-like_sf"/>
</dbReference>
<protein>
    <recommendedName>
        <fullName evidence="6">Ribonuclease D</fullName>
        <shortName evidence="6">RNase D</shortName>
        <ecNumber evidence="6">3.1.13.5</ecNumber>
    </recommendedName>
</protein>
<dbReference type="InterPro" id="IPR010997">
    <property type="entry name" value="HRDC-like_sf"/>
</dbReference>
<comment type="similarity">
    <text evidence="6">Belongs to the RNase D family.</text>
</comment>
<dbReference type="PROSITE" id="PS50967">
    <property type="entry name" value="HRDC"/>
    <property type="match status" value="1"/>
</dbReference>
<dbReference type="GO" id="GO:0033890">
    <property type="term" value="F:ribonuclease D activity"/>
    <property type="evidence" value="ECO:0007669"/>
    <property type="project" value="UniProtKB-UniRule"/>
</dbReference>
<comment type="subcellular location">
    <subcellularLocation>
        <location evidence="6">Cytoplasm</location>
    </subcellularLocation>
</comment>
<dbReference type="InterPro" id="IPR051086">
    <property type="entry name" value="RNase_D-like"/>
</dbReference>
<dbReference type="OrthoDB" id="9800549at2"/>
<dbReference type="InterPro" id="IPR002562">
    <property type="entry name" value="3'-5'_exonuclease_dom"/>
</dbReference>
<keyword evidence="2 6" id="KW-0819">tRNA processing</keyword>
<keyword evidence="9" id="KW-1185">Reference proteome</keyword>
<dbReference type="Pfam" id="PF01612">
    <property type="entry name" value="DNA_pol_A_exo1"/>
    <property type="match status" value="1"/>
</dbReference>
<reference evidence="9" key="1">
    <citation type="submission" date="2016-10" db="EMBL/GenBank/DDBJ databases">
        <authorList>
            <person name="Varghese N."/>
            <person name="Submissions S."/>
        </authorList>
    </citation>
    <scope>NUCLEOTIDE SEQUENCE [LARGE SCALE GENOMIC DNA]</scope>
    <source>
        <strain evidence="9">DSM 23317</strain>
    </source>
</reference>
<keyword evidence="3 6" id="KW-0540">Nuclease</keyword>
<evidence type="ECO:0000256" key="6">
    <source>
        <dbReference type="HAMAP-Rule" id="MF_01899"/>
    </source>
</evidence>
<dbReference type="InterPro" id="IPR036397">
    <property type="entry name" value="RNaseH_sf"/>
</dbReference>
<dbReference type="GO" id="GO:0008408">
    <property type="term" value="F:3'-5' exonuclease activity"/>
    <property type="evidence" value="ECO:0007669"/>
    <property type="project" value="InterPro"/>
</dbReference>
<dbReference type="Proteomes" id="UP000199527">
    <property type="component" value="Unassembled WGS sequence"/>
</dbReference>
<dbReference type="InterPro" id="IPR002121">
    <property type="entry name" value="HRDC_dom"/>
</dbReference>
<comment type="function">
    <text evidence="6">Exonuclease involved in the 3' processing of various precursor tRNAs. Initiates hydrolysis at the 3'-terminus of an RNA molecule and releases 5'-mononucleotides.</text>
</comment>